<evidence type="ECO:0000256" key="9">
    <source>
        <dbReference type="SAM" id="SignalP"/>
    </source>
</evidence>
<dbReference type="Pfam" id="PF24708">
    <property type="entry name" value="Lip_C"/>
    <property type="match status" value="1"/>
</dbReference>
<dbReference type="PANTHER" id="PTHR34043">
    <property type="entry name" value="ALPHA/BETA-HYDROLASES SUPERFAMILY PROTEIN"/>
    <property type="match status" value="1"/>
</dbReference>
<organism evidence="11 12">
    <name type="scientific">Fictibacillus terranigra</name>
    <dbReference type="NCBI Taxonomy" id="3058424"/>
    <lineage>
        <taxon>Bacteria</taxon>
        <taxon>Bacillati</taxon>
        <taxon>Bacillota</taxon>
        <taxon>Bacilli</taxon>
        <taxon>Bacillales</taxon>
        <taxon>Fictibacillaceae</taxon>
        <taxon>Fictibacillus</taxon>
    </lineage>
</organism>
<keyword evidence="8" id="KW-0443">Lipid metabolism</keyword>
<dbReference type="Proteomes" id="UP001168694">
    <property type="component" value="Unassembled WGS sequence"/>
</dbReference>
<evidence type="ECO:0000256" key="2">
    <source>
        <dbReference type="ARBA" id="ARBA00004613"/>
    </source>
</evidence>
<keyword evidence="12" id="KW-1185">Reference proteome</keyword>
<evidence type="ECO:0000259" key="10">
    <source>
        <dbReference type="Pfam" id="PF24708"/>
    </source>
</evidence>
<reference evidence="11" key="1">
    <citation type="submission" date="2023-06" db="EMBL/GenBank/DDBJ databases">
        <title>Draft Genome Sequences of Representative Paenibacillus Polymyxa, Bacillus cereus, Fictibacillus sp., and Brevibacillus agri Strains Isolated from Amazonian Dark Earth.</title>
        <authorList>
            <person name="Pellegrinetti T.A."/>
            <person name="Cunha I.C.M."/>
            <person name="Chaves M.G."/>
            <person name="Freitas A.S."/>
            <person name="Silva A.V.R."/>
            <person name="Tsai S.M."/>
            <person name="Mendes L.W."/>
        </authorList>
    </citation>
    <scope>NUCLEOTIDE SEQUENCE</scope>
    <source>
        <strain evidence="11">CENA-BCM004</strain>
    </source>
</reference>
<evidence type="ECO:0000256" key="7">
    <source>
        <dbReference type="ARBA" id="ARBA00022963"/>
    </source>
</evidence>
<feature type="chain" id="PRO_5046272914" description="triacylglycerol lipase" evidence="9">
    <location>
        <begin position="26"/>
        <end position="415"/>
    </location>
</feature>
<dbReference type="RefSeq" id="WP_290400573.1">
    <property type="nucleotide sequence ID" value="NZ_JAUHLN010000003.1"/>
</dbReference>
<name>A0ABT8E962_9BACL</name>
<sequence>MKKILIGAILAVCLWMGNFALPDQAAASPSAPIKNNEPIVLVHGLAGWGKGELAGYLYWGGLKDIEHDLNQKGFKTYTSAVGPFSSNWDRAVELYYFVKGGTVDYGAAHANKYGHARFGRTFPGLYSQWNETHKVHFIGHSMGGQTSRMLAELLEHGSAEERQYFNYHREEGMSPLYQGGKHWVKSVASIGTPHNGSTFADEDHLMPYIKSFVLKAASLSGSTPESIAYDFKLDQWGLKRKKEESFIQYSNRVYSSPIWNSKDMSTYDLTTYGSAEINQWVKTLPDIYYVSYTGNATFKAPLTGFEHPLPTMSTLVIGSGSYIGSYSRKHPMPEIDSSWWANDGLVSVTSSRFPAGQPHQPFCQRLKKGVWNEIPVNYGWDHMDFIGIDPSDRIRNYRLYPFYEKIARQLSGVKE</sequence>
<keyword evidence="5 9" id="KW-0732">Signal</keyword>
<evidence type="ECO:0000256" key="5">
    <source>
        <dbReference type="ARBA" id="ARBA00022729"/>
    </source>
</evidence>
<comment type="caution">
    <text evidence="11">The sequence shown here is derived from an EMBL/GenBank/DDBJ whole genome shotgun (WGS) entry which is preliminary data.</text>
</comment>
<feature type="signal peptide" evidence="9">
    <location>
        <begin position="1"/>
        <end position="25"/>
    </location>
</feature>
<evidence type="ECO:0000313" key="11">
    <source>
        <dbReference type="EMBL" id="MDN4074445.1"/>
    </source>
</evidence>
<evidence type="ECO:0000256" key="8">
    <source>
        <dbReference type="ARBA" id="ARBA00023098"/>
    </source>
</evidence>
<dbReference type="EMBL" id="JAUHLN010000003">
    <property type="protein sequence ID" value="MDN4074445.1"/>
    <property type="molecule type" value="Genomic_DNA"/>
</dbReference>
<dbReference type="SUPFAM" id="SSF53474">
    <property type="entry name" value="alpha/beta-Hydrolases"/>
    <property type="match status" value="1"/>
</dbReference>
<keyword evidence="6" id="KW-0378">Hydrolase</keyword>
<protein>
    <recommendedName>
        <fullName evidence="3">triacylglycerol lipase</fullName>
        <ecNumber evidence="3">3.1.1.3</ecNumber>
    </recommendedName>
</protein>
<dbReference type="Gene3D" id="3.40.50.1820">
    <property type="entry name" value="alpha/beta hydrolase"/>
    <property type="match status" value="1"/>
</dbReference>
<evidence type="ECO:0000256" key="1">
    <source>
        <dbReference type="ARBA" id="ARBA00001024"/>
    </source>
</evidence>
<evidence type="ECO:0000256" key="3">
    <source>
        <dbReference type="ARBA" id="ARBA00013279"/>
    </source>
</evidence>
<feature type="domain" description="Lipase-like C-terminal" evidence="10">
    <location>
        <begin position="35"/>
        <end position="410"/>
    </location>
</feature>
<keyword evidence="7" id="KW-0442">Lipid degradation</keyword>
<proteinExistence type="predicted"/>
<dbReference type="PANTHER" id="PTHR34043:SF3">
    <property type="entry name" value="ALPHA_BETA-HYDROLASES SUPERFAMILY PROTEIN"/>
    <property type="match status" value="1"/>
</dbReference>
<dbReference type="InterPro" id="IPR029058">
    <property type="entry name" value="AB_hydrolase_fold"/>
</dbReference>
<dbReference type="EC" id="3.1.1.3" evidence="3"/>
<comment type="subcellular location">
    <subcellularLocation>
        <location evidence="2">Secreted</location>
    </subcellularLocation>
</comment>
<comment type="catalytic activity">
    <reaction evidence="1">
        <text>a triacylglycerol + H2O = a diacylglycerol + a fatty acid + H(+)</text>
        <dbReference type="Rhea" id="RHEA:12044"/>
        <dbReference type="ChEBI" id="CHEBI:15377"/>
        <dbReference type="ChEBI" id="CHEBI:15378"/>
        <dbReference type="ChEBI" id="CHEBI:17855"/>
        <dbReference type="ChEBI" id="CHEBI:18035"/>
        <dbReference type="ChEBI" id="CHEBI:28868"/>
        <dbReference type="EC" id="3.1.1.3"/>
    </reaction>
</comment>
<dbReference type="InterPro" id="IPR056304">
    <property type="entry name" value="Lip-like_C"/>
</dbReference>
<accession>A0ABT8E962</accession>
<evidence type="ECO:0000256" key="4">
    <source>
        <dbReference type="ARBA" id="ARBA00022525"/>
    </source>
</evidence>
<keyword evidence="4" id="KW-0964">Secreted</keyword>
<evidence type="ECO:0000256" key="6">
    <source>
        <dbReference type="ARBA" id="ARBA00022801"/>
    </source>
</evidence>
<gene>
    <name evidence="11" type="ORF">QYF49_15795</name>
</gene>
<evidence type="ECO:0000313" key="12">
    <source>
        <dbReference type="Proteomes" id="UP001168694"/>
    </source>
</evidence>